<dbReference type="InterPro" id="IPR014030">
    <property type="entry name" value="Ketoacyl_synth_N"/>
</dbReference>
<dbReference type="Pfam" id="PF02801">
    <property type="entry name" value="Ketoacyl-synt_C"/>
    <property type="match status" value="1"/>
</dbReference>
<evidence type="ECO:0000256" key="6">
    <source>
        <dbReference type="ARBA" id="ARBA00022679"/>
    </source>
</evidence>
<dbReference type="InterPro" id="IPR020841">
    <property type="entry name" value="PKS_Beta-ketoAc_synthase_dom"/>
</dbReference>
<feature type="region of interest" description="Disordered" evidence="7">
    <location>
        <begin position="1900"/>
        <end position="1932"/>
    </location>
</feature>
<dbReference type="PROSITE" id="PS50075">
    <property type="entry name" value="CARRIER"/>
    <property type="match status" value="1"/>
</dbReference>
<dbReference type="FunFam" id="3.30.559.30:FF:000006">
    <property type="entry name" value="Yersiniabactin polyketide/non-ribosomal peptide synthetase"/>
    <property type="match status" value="1"/>
</dbReference>
<dbReference type="SMART" id="SM00822">
    <property type="entry name" value="PKS_KR"/>
    <property type="match status" value="1"/>
</dbReference>
<keyword evidence="11" id="KW-1185">Reference proteome</keyword>
<dbReference type="Gene3D" id="3.30.559.30">
    <property type="entry name" value="Nonribosomal peptide synthetase, condensation domain"/>
    <property type="match status" value="1"/>
</dbReference>
<dbReference type="SUPFAM" id="SSF53901">
    <property type="entry name" value="Thiolase-like"/>
    <property type="match status" value="1"/>
</dbReference>
<keyword evidence="5" id="KW-0436">Ligase</keyword>
<sequence length="2226" mass="236030">MNTVESPDSSLIAVTALDCRFPGAPDTEAFWDLLLSERHGLTRHTLDELTERGVPPRLREHPAYVPVGGVIDDQDRFDPEPFGLTDTEAALMDPQQRLFLEACWRALEAAGHGNGIGAGAVGVFAGAAHSDYLMRNLAHRYTSAASDPVGSLQTAMATVGDYLPLQVAHRLGLTGPAIAVNTTCSTSLVAVHLAAQSLLAGECDTALAGGASLIVPQGLGYLYVPDGIFSIDGLVRAFSADGTGIVHSQGVGVAVLRRLADARADGDPVLAVLHGSAVNNDGADKTGFTAPSPRGQARVITEALAVAGVEARQISYVEAHGTATRLGDVVEISALRRVFGSAGPAWCALGSVKSNIGHANSAAGIAGFAKTVLALHHGVLPATLDAEPLNPELHLDDSPFTVARRTADWPGTRYAGVSSFGIGGTNCHIVLGSAPAVSTPEPDPRPQLVLLSATSDAALAESVTDVADTVHTTTVAPADLAYTLHSGRPIRRHRVAAVVTGDRVGDSVALRTAVRRAAGASMPKVVFVFPGAGTQYPGMGRGLMADEPEFADTVRECGALFDEPGRPRLTELIEADRADPAALRLARDPAYGLPALFTVSLATARVLIRWGIRPDVVVGHSLGEYVAAVVAGALSVADAAALVRVRSRGMSRTAGQGAMLVVALSETEVVTLLTDHPDVDLAAVNAPTSCLVSGAEEAVAVLEARLVAKGVQTTRLRLDAGAHSRLVDPVLPELRAAASDVDARTPLVPLASTLTGGFLTSAPAAGHWAPHLRSVVRFSDALTTAIGDGPAVVVQTGPGSGLLQLARQHPAVQLAATIATFPEPDEPGDERATLLAATGDLWTWGVGISAEALHRSGRRRVMLPGHPFDRRRLWIDPPEPEAVPTADAPDENEPFQVPVWLRVPMPDDSAAITGRWLLDGPEGDPLVEAIRMYLGAAGAQVIDRAEVAADATIPCAGVVVLDLAPDGDDPAARVTGAVLRHAELARLTATWAHDSCLLHVTRAAQQVESSDRPNPASAAGTAVPRVLAQEFPGLRWRTVDLPVVGPPDELACRVAEEAVDLVTGDLTGAEVALRGRHRWLRTVNPWRPRSEGPTDRMDAGTALLIGGLGDVGLTMAEHLAERGWQVVVTGRTGLPLNAAPDSPAAARLEAVRRLTDRGLPVEVRAVDAGDPEATGALLRDIVDRFGRVDLVVHGAGVVASTAVSPLRAVDPEAARGHARAKVSAAVALRRALVELPEEARPHTVMLMSSATTLVGGLGLAPYAAANRYLDALAEHQGTAGGTVWLSVAWDGWRVGPGGTERAVASRHSIGRRDGMRALDRLRALTSRGRAPALVAVSPAELRPRLSGEAVDARRQVASGMRNGVAENGARGDAEATLAKVWSELLGFDVSDRDADFFALGGHSLLATRMLARLRDEHGVQLRLQDLLARPTVASLAALLPTADESDPTGDTGPSAGTASPAGPEFAEAGPNGDGPREFPLTRVQHAYWVGGSGGYRLGDVPCSFHLEHDCPGLDVARYEDAWNAVIARHPMLRAIITPEGRNRILDRVPRYRIRVRDLSALDEPVRLEKLARIRAEMVGREPRPGRWPLVDIRAARLPGGIVRLFVNVDVLVCDTASFLLWDRELRALYEDPHVELPRVGTTFAACVAALERRAHSPERERAARYWRDRLERLPGAPALPVRPAQPGIRPRFVRRTARLEPAQWQALRAEAARRSLTPTAVLLAAYGDALAVWSRQGRFAITLTLFDRPPVHPDVNLVVGDFTSLLLHEVDRSRPGTFADDAGEAQRTLFRDLDHREFSALEALAEKSARSGVTESVPVVFTSALGLTDPLGGEHDLDWMGKPVYGISSTPQTWLDHQVIEQHGALLLQWDVLENVLPADEADEAFSGYVDRVRRLAGEAEEWDAPRPAGPSAAGQSAPTGPPPGEPASSGETALLLRGGTAEPPLFLIHPSGGDVLCYGELVGLLTDDRPVVGLTDPALTGGVEPADIPALAGHYLDAVRQYQPHGPYLLGGWSMGGTLAHEMACLLERRGESTALLFMIDSNTPDRIRTLHGQGAPQNIAAVRYLHSLAAFLDLDLGFGPTEEAELHGRTGDEIRRAVTQRLRDVGLLSQRDTADLRLRVFERHLRMLGEHQAGHLSDPATRLLLVRAALPSPRNSGVGMGVDDAPDLPGLGWDGHVHGPIREVAVEGHHYSLLTGGAVTTIAKHLNETLAALPHPLRQTTDYS</sequence>
<dbReference type="InterPro" id="IPR020802">
    <property type="entry name" value="TesA-like"/>
</dbReference>
<dbReference type="Gene3D" id="3.30.70.3290">
    <property type="match status" value="1"/>
</dbReference>
<accession>A4X898</accession>
<dbReference type="InterPro" id="IPR036736">
    <property type="entry name" value="ACP-like_sf"/>
</dbReference>
<dbReference type="eggNOG" id="COG3321">
    <property type="taxonomic scope" value="Bacteria"/>
</dbReference>
<dbReference type="PANTHER" id="PTHR43775">
    <property type="entry name" value="FATTY ACID SYNTHASE"/>
    <property type="match status" value="1"/>
</dbReference>
<dbReference type="SMART" id="SM00824">
    <property type="entry name" value="PKS_TE"/>
    <property type="match status" value="1"/>
</dbReference>
<dbReference type="Gene3D" id="3.40.366.10">
    <property type="entry name" value="Malonyl-Coenzyme A Acyl Carrier Protein, domain 2"/>
    <property type="match status" value="1"/>
</dbReference>
<dbReference type="InterPro" id="IPR057326">
    <property type="entry name" value="KR_dom"/>
</dbReference>
<comment type="cofactor">
    <cofactor evidence="1">
        <name>pantetheine 4'-phosphate</name>
        <dbReference type="ChEBI" id="CHEBI:47942"/>
    </cofactor>
</comment>
<dbReference type="KEGG" id="stp:Strop_2654"/>
<dbReference type="SUPFAM" id="SSF53474">
    <property type="entry name" value="alpha/beta-Hydrolases"/>
    <property type="match status" value="1"/>
</dbReference>
<dbReference type="InterPro" id="IPR014043">
    <property type="entry name" value="Acyl_transferase_dom"/>
</dbReference>
<dbReference type="GO" id="GO:0005737">
    <property type="term" value="C:cytoplasm"/>
    <property type="evidence" value="ECO:0007669"/>
    <property type="project" value="TreeGrafter"/>
</dbReference>
<dbReference type="HOGENOM" id="CLU_001244_0_0_11"/>
<dbReference type="SMART" id="SM00827">
    <property type="entry name" value="PKS_AT"/>
    <property type="match status" value="1"/>
</dbReference>
<dbReference type="Pfam" id="PF00698">
    <property type="entry name" value="Acyl_transf_1"/>
    <property type="match status" value="1"/>
</dbReference>
<dbReference type="PATRIC" id="fig|369723.5.peg.2733"/>
<dbReference type="Pfam" id="PF00550">
    <property type="entry name" value="PP-binding"/>
    <property type="match status" value="1"/>
</dbReference>
<evidence type="ECO:0000256" key="1">
    <source>
        <dbReference type="ARBA" id="ARBA00001957"/>
    </source>
</evidence>
<name>A4X898_SALTO</name>
<evidence type="ECO:0000313" key="11">
    <source>
        <dbReference type="Proteomes" id="UP000000235"/>
    </source>
</evidence>
<dbReference type="InterPro" id="IPR009081">
    <property type="entry name" value="PP-bd_ACP"/>
</dbReference>
<evidence type="ECO:0000256" key="2">
    <source>
        <dbReference type="ARBA" id="ARBA00004924"/>
    </source>
</evidence>
<dbReference type="GO" id="GO:0031177">
    <property type="term" value="F:phosphopantetheine binding"/>
    <property type="evidence" value="ECO:0007669"/>
    <property type="project" value="InterPro"/>
</dbReference>
<comment type="pathway">
    <text evidence="2">Siderophore biosynthesis.</text>
</comment>
<gene>
    <name evidence="10" type="ordered locus">Strop_2654</name>
</gene>
<evidence type="ECO:0000259" key="8">
    <source>
        <dbReference type="PROSITE" id="PS50075"/>
    </source>
</evidence>
<dbReference type="InterPro" id="IPR057737">
    <property type="entry name" value="Condensation_MtbB-like"/>
</dbReference>
<dbReference type="eggNOG" id="COG3319">
    <property type="taxonomic scope" value="Bacteria"/>
</dbReference>
<protein>
    <submittedName>
        <fullName evidence="10">Beta-ketoacyl synthase</fullName>
    </submittedName>
</protein>
<dbReference type="InterPro" id="IPR050091">
    <property type="entry name" value="PKS_NRPS_Biosynth_Enz"/>
</dbReference>
<dbReference type="Pfam" id="PF00109">
    <property type="entry name" value="ketoacyl-synt"/>
    <property type="match status" value="1"/>
</dbReference>
<evidence type="ECO:0000259" key="9">
    <source>
        <dbReference type="PROSITE" id="PS52004"/>
    </source>
</evidence>
<dbReference type="Gene3D" id="3.40.47.10">
    <property type="match status" value="1"/>
</dbReference>
<dbReference type="InterPro" id="IPR023213">
    <property type="entry name" value="CAT-like_dom_sf"/>
</dbReference>
<dbReference type="PROSITE" id="PS00012">
    <property type="entry name" value="PHOSPHOPANTETHEINE"/>
    <property type="match status" value="1"/>
</dbReference>
<feature type="domain" description="Carrier" evidence="8">
    <location>
        <begin position="1368"/>
        <end position="1443"/>
    </location>
</feature>
<dbReference type="STRING" id="369723.Strop_2654"/>
<dbReference type="Proteomes" id="UP000000235">
    <property type="component" value="Chromosome"/>
</dbReference>
<dbReference type="CDD" id="cd19535">
    <property type="entry name" value="Cyc_NRPS"/>
    <property type="match status" value="1"/>
</dbReference>
<dbReference type="Gene3D" id="3.40.50.720">
    <property type="entry name" value="NAD(P)-binding Rossmann-like Domain"/>
    <property type="match status" value="1"/>
</dbReference>
<dbReference type="InterPro" id="IPR032821">
    <property type="entry name" value="PKS_assoc"/>
</dbReference>
<dbReference type="Gene3D" id="3.30.559.10">
    <property type="entry name" value="Chloramphenicol acetyltransferase-like domain"/>
    <property type="match status" value="1"/>
</dbReference>
<dbReference type="GO" id="GO:0005886">
    <property type="term" value="C:plasma membrane"/>
    <property type="evidence" value="ECO:0007669"/>
    <property type="project" value="TreeGrafter"/>
</dbReference>
<dbReference type="CDD" id="cd00833">
    <property type="entry name" value="PKS"/>
    <property type="match status" value="1"/>
</dbReference>
<dbReference type="GO" id="GO:0044550">
    <property type="term" value="P:secondary metabolite biosynthetic process"/>
    <property type="evidence" value="ECO:0007669"/>
    <property type="project" value="UniProtKB-ARBA"/>
</dbReference>
<dbReference type="SUPFAM" id="SSF52777">
    <property type="entry name" value="CoA-dependent acyltransferases"/>
    <property type="match status" value="2"/>
</dbReference>
<dbReference type="GO" id="GO:0071770">
    <property type="term" value="P:DIM/DIP cell wall layer assembly"/>
    <property type="evidence" value="ECO:0007669"/>
    <property type="project" value="TreeGrafter"/>
</dbReference>
<proteinExistence type="predicted"/>
<keyword evidence="6" id="KW-0808">Transferase</keyword>
<evidence type="ECO:0000313" key="10">
    <source>
        <dbReference type="EMBL" id="ABP55098.1"/>
    </source>
</evidence>
<dbReference type="PROSITE" id="PS52004">
    <property type="entry name" value="KS3_2"/>
    <property type="match status" value="1"/>
</dbReference>
<dbReference type="eggNOG" id="COG1028">
    <property type="taxonomic scope" value="Bacteria"/>
</dbReference>
<dbReference type="RefSeq" id="WP_012013879.1">
    <property type="nucleotide sequence ID" value="NC_009380.1"/>
</dbReference>
<keyword evidence="3" id="KW-0596">Phosphopantetheine</keyword>
<dbReference type="InterPro" id="IPR020806">
    <property type="entry name" value="PKS_PP-bd"/>
</dbReference>
<dbReference type="SUPFAM" id="SSF47336">
    <property type="entry name" value="ACP-like"/>
    <property type="match status" value="1"/>
</dbReference>
<dbReference type="SMART" id="SM00823">
    <property type="entry name" value="PKS_PP"/>
    <property type="match status" value="1"/>
</dbReference>
<dbReference type="Pfam" id="PF08659">
    <property type="entry name" value="KR"/>
    <property type="match status" value="1"/>
</dbReference>
<dbReference type="FunFam" id="1.10.1200.10:FF:000016">
    <property type="entry name" value="Non-ribosomal peptide synthase"/>
    <property type="match status" value="1"/>
</dbReference>
<dbReference type="InterPro" id="IPR016035">
    <property type="entry name" value="Acyl_Trfase/lysoPLipase"/>
</dbReference>
<dbReference type="InterPro" id="IPR001031">
    <property type="entry name" value="Thioesterase"/>
</dbReference>
<evidence type="ECO:0000256" key="4">
    <source>
        <dbReference type="ARBA" id="ARBA00022553"/>
    </source>
</evidence>
<dbReference type="GO" id="GO:0004312">
    <property type="term" value="F:fatty acid synthase activity"/>
    <property type="evidence" value="ECO:0007669"/>
    <property type="project" value="TreeGrafter"/>
</dbReference>
<dbReference type="EMBL" id="CP000667">
    <property type="protein sequence ID" value="ABP55098.1"/>
    <property type="molecule type" value="Genomic_DNA"/>
</dbReference>
<dbReference type="Pfam" id="PF00975">
    <property type="entry name" value="Thioesterase"/>
    <property type="match status" value="1"/>
</dbReference>
<feature type="region of interest" description="Disordered" evidence="7">
    <location>
        <begin position="1441"/>
        <end position="1477"/>
    </location>
</feature>
<dbReference type="SMART" id="SM00825">
    <property type="entry name" value="PKS_KS"/>
    <property type="match status" value="1"/>
</dbReference>
<evidence type="ECO:0000256" key="7">
    <source>
        <dbReference type="SAM" id="MobiDB-lite"/>
    </source>
</evidence>
<dbReference type="eggNOG" id="COG1020">
    <property type="taxonomic scope" value="Bacteria"/>
</dbReference>
<dbReference type="SUPFAM" id="SSF55048">
    <property type="entry name" value="Probable ACP-binding domain of malonyl-CoA ACP transacylase"/>
    <property type="match status" value="1"/>
</dbReference>
<dbReference type="Gene3D" id="3.40.50.1820">
    <property type="entry name" value="alpha/beta hydrolase"/>
    <property type="match status" value="2"/>
</dbReference>
<dbReference type="InterPro" id="IPR016039">
    <property type="entry name" value="Thiolase-like"/>
</dbReference>
<dbReference type="InterPro" id="IPR013968">
    <property type="entry name" value="PKS_KR"/>
</dbReference>
<feature type="compositionally biased region" description="Low complexity" evidence="7">
    <location>
        <begin position="1906"/>
        <end position="1919"/>
    </location>
</feature>
<dbReference type="InterPro" id="IPR016036">
    <property type="entry name" value="Malonyl_transacylase_ACP-bd"/>
</dbReference>
<feature type="domain" description="Ketosynthase family 3 (KS3)" evidence="9">
    <location>
        <begin position="9"/>
        <end position="433"/>
    </location>
</feature>
<dbReference type="Pfam" id="PF00668">
    <property type="entry name" value="Condensation"/>
    <property type="match status" value="1"/>
</dbReference>
<dbReference type="InterPro" id="IPR001227">
    <property type="entry name" value="Ac_transferase_dom_sf"/>
</dbReference>
<dbReference type="PANTHER" id="PTHR43775:SF37">
    <property type="entry name" value="SI:DKEY-61P9.11"/>
    <property type="match status" value="1"/>
</dbReference>
<dbReference type="InterPro" id="IPR014031">
    <property type="entry name" value="Ketoacyl_synth_C"/>
</dbReference>
<keyword evidence="4" id="KW-0597">Phosphoprotein</keyword>
<organism evidence="10 11">
    <name type="scientific">Salinispora tropica (strain ATCC BAA-916 / DSM 44818 / JCM 13857 / NBRC 105044 / CNB-440)</name>
    <dbReference type="NCBI Taxonomy" id="369723"/>
    <lineage>
        <taxon>Bacteria</taxon>
        <taxon>Bacillati</taxon>
        <taxon>Actinomycetota</taxon>
        <taxon>Actinomycetes</taxon>
        <taxon>Micromonosporales</taxon>
        <taxon>Micromonosporaceae</taxon>
        <taxon>Salinispora</taxon>
    </lineage>
</organism>
<dbReference type="InterPro" id="IPR036291">
    <property type="entry name" value="NAD(P)-bd_dom_sf"/>
</dbReference>
<dbReference type="Pfam" id="PF16197">
    <property type="entry name" value="KAsynt_C_assoc"/>
    <property type="match status" value="1"/>
</dbReference>
<dbReference type="GO" id="GO:0006633">
    <property type="term" value="P:fatty acid biosynthetic process"/>
    <property type="evidence" value="ECO:0007669"/>
    <property type="project" value="TreeGrafter"/>
</dbReference>
<dbReference type="InterPro" id="IPR029058">
    <property type="entry name" value="AB_hydrolase_fold"/>
</dbReference>
<evidence type="ECO:0000256" key="3">
    <source>
        <dbReference type="ARBA" id="ARBA00022450"/>
    </source>
</evidence>
<dbReference type="SUPFAM" id="SSF51735">
    <property type="entry name" value="NAD(P)-binding Rossmann-fold domains"/>
    <property type="match status" value="2"/>
</dbReference>
<reference evidence="11" key="1">
    <citation type="journal article" date="2007" name="Proc. Natl. Acad. Sci. U.S.A.">
        <title>Genome sequencing reveals complex secondary metabolome in the marine actinomycete Salinispora tropica.</title>
        <authorList>
            <person name="Udwary D.W."/>
            <person name="Zeigler L."/>
            <person name="Asolkar R.N."/>
            <person name="Singan V."/>
            <person name="Lapidus A."/>
            <person name="Fenical W."/>
            <person name="Jensen P.R."/>
            <person name="Moore B.S."/>
        </authorList>
    </citation>
    <scope>NUCLEOTIDE SEQUENCE [LARGE SCALE GENOMIC DNA]</scope>
    <source>
        <strain evidence="11">ATCC BAA-916 / DSM 44818 / CNB-440</strain>
    </source>
</reference>
<dbReference type="SUPFAM" id="SSF52151">
    <property type="entry name" value="FabD/lysophospholipase-like"/>
    <property type="match status" value="1"/>
</dbReference>
<dbReference type="InterPro" id="IPR006162">
    <property type="entry name" value="Ppantetheine_attach_site"/>
</dbReference>
<dbReference type="InterPro" id="IPR001242">
    <property type="entry name" value="Condensation_dom"/>
</dbReference>
<evidence type="ECO:0000256" key="5">
    <source>
        <dbReference type="ARBA" id="ARBA00022598"/>
    </source>
</evidence>